<sequence>MKRILPLLYILVFPITILAQSDSRIMIEEEQIANRLLLYAVNVSDDDLDIMITVEGTNFRQSKSKPRVIRIPSLSKVHVHNLMLDKKLIPNYTVHVTVNDSLSRRALIKPATRIQIDPVKPITLYVTENCANCDSLSEHMANGKYKFKLHRLAENPEVKKQLEMAVTGLDTITRPVFTIGGHLFKEIGTYEELLEALIKQEE</sequence>
<dbReference type="AlphaFoldDB" id="A0A7G8PWM0"/>
<accession>A0A7G8PWM0</accession>
<evidence type="ECO:0008006" key="3">
    <source>
        <dbReference type="Google" id="ProtNLM"/>
    </source>
</evidence>
<dbReference type="Proteomes" id="UP000515514">
    <property type="component" value="Chromosome"/>
</dbReference>
<name>A0A7G8PWM0_9FLAO</name>
<proteinExistence type="predicted"/>
<keyword evidence="2" id="KW-1185">Reference proteome</keyword>
<dbReference type="Gene3D" id="3.40.30.10">
    <property type="entry name" value="Glutaredoxin"/>
    <property type="match status" value="1"/>
</dbReference>
<evidence type="ECO:0000313" key="1">
    <source>
        <dbReference type="EMBL" id="QNJ98736.1"/>
    </source>
</evidence>
<dbReference type="RefSeq" id="WP_186988634.1">
    <property type="nucleotide sequence ID" value="NZ_CP052909.1"/>
</dbReference>
<organism evidence="1 2">
    <name type="scientific">Constantimarinum furrinae</name>
    <dbReference type="NCBI Taxonomy" id="2562285"/>
    <lineage>
        <taxon>Bacteria</taxon>
        <taxon>Pseudomonadati</taxon>
        <taxon>Bacteroidota</taxon>
        <taxon>Flavobacteriia</taxon>
        <taxon>Flavobacteriales</taxon>
        <taxon>Flavobacteriaceae</taxon>
        <taxon>Altibacter/Constantimarinum group</taxon>
        <taxon>Constantimarinum</taxon>
    </lineage>
</organism>
<gene>
    <name evidence="1" type="ORF">ALE3EI_2191</name>
</gene>
<dbReference type="KEGG" id="alti:ALE3EI_2191"/>
<protein>
    <recommendedName>
        <fullName evidence="3">Glutaredoxin domain-containing protein</fullName>
    </recommendedName>
</protein>
<dbReference type="EMBL" id="CP052909">
    <property type="protein sequence ID" value="QNJ98736.1"/>
    <property type="molecule type" value="Genomic_DNA"/>
</dbReference>
<reference evidence="1 2" key="1">
    <citation type="submission" date="2020-04" db="EMBL/GenBank/DDBJ databases">
        <title>Genome sequence of Altibacter aquimarinus strain ALE3EI.</title>
        <authorList>
            <person name="Oh H.-M."/>
            <person name="Jang D."/>
        </authorList>
    </citation>
    <scope>NUCLEOTIDE SEQUENCE [LARGE SCALE GENOMIC DNA]</scope>
    <source>
        <strain evidence="1 2">ALE3EI</strain>
    </source>
</reference>
<evidence type="ECO:0000313" key="2">
    <source>
        <dbReference type="Proteomes" id="UP000515514"/>
    </source>
</evidence>